<reference evidence="3" key="2">
    <citation type="submission" date="2020-09" db="EMBL/GenBank/DDBJ databases">
        <authorList>
            <person name="Sun Q."/>
            <person name="Zhou Y."/>
        </authorList>
    </citation>
    <scope>NUCLEOTIDE SEQUENCE</scope>
    <source>
        <strain evidence="3">CGMCC 1.15360</strain>
    </source>
</reference>
<dbReference type="PROSITE" id="PS51257">
    <property type="entry name" value="PROKAR_LIPOPROTEIN"/>
    <property type="match status" value="1"/>
</dbReference>
<comment type="caution">
    <text evidence="3">The sequence shown here is derived from an EMBL/GenBank/DDBJ whole genome shotgun (WGS) entry which is preliminary data.</text>
</comment>
<evidence type="ECO:0000256" key="1">
    <source>
        <dbReference type="SAM" id="MobiDB-lite"/>
    </source>
</evidence>
<dbReference type="EMBL" id="BMIP01000003">
    <property type="protein sequence ID" value="GGD68420.1"/>
    <property type="molecule type" value="Genomic_DNA"/>
</dbReference>
<keyword evidence="4" id="KW-1185">Reference proteome</keyword>
<feature type="region of interest" description="Disordered" evidence="1">
    <location>
        <begin position="22"/>
        <end position="81"/>
    </location>
</feature>
<gene>
    <name evidence="3" type="ORF">GCM10010990_17400</name>
</gene>
<dbReference type="AlphaFoldDB" id="A0A916YZG6"/>
<feature type="signal peptide" evidence="2">
    <location>
        <begin position="1"/>
        <end position="21"/>
    </location>
</feature>
<feature type="chain" id="PRO_5037884808" description="Argininosuccinate lyase" evidence="2">
    <location>
        <begin position="22"/>
        <end position="81"/>
    </location>
</feature>
<dbReference type="Proteomes" id="UP000612349">
    <property type="component" value="Unassembled WGS sequence"/>
</dbReference>
<dbReference type="RefSeq" id="WP_066771379.1">
    <property type="nucleotide sequence ID" value="NZ_BMIP01000003.1"/>
</dbReference>
<name>A0A916YZG6_9SPHN</name>
<organism evidence="3 4">
    <name type="scientific">Croceicoccus mobilis</name>
    <dbReference type="NCBI Taxonomy" id="1703339"/>
    <lineage>
        <taxon>Bacteria</taxon>
        <taxon>Pseudomonadati</taxon>
        <taxon>Pseudomonadota</taxon>
        <taxon>Alphaproteobacteria</taxon>
        <taxon>Sphingomonadales</taxon>
        <taxon>Erythrobacteraceae</taxon>
        <taxon>Croceicoccus</taxon>
    </lineage>
</organism>
<accession>A0A916YZG6</accession>
<sequence>MIRTFAAVSLVALALAGCARTTPLKPKAGDELPPAAYGEKQQPTAAELLERPVQAAPERNVELRTRSEERVEDPFDLPPEG</sequence>
<dbReference type="OrthoDB" id="7596860at2"/>
<reference evidence="3" key="1">
    <citation type="journal article" date="2014" name="Int. J. Syst. Evol. Microbiol.">
        <title>Complete genome sequence of Corynebacterium casei LMG S-19264T (=DSM 44701T), isolated from a smear-ripened cheese.</title>
        <authorList>
            <consortium name="US DOE Joint Genome Institute (JGI-PGF)"/>
            <person name="Walter F."/>
            <person name="Albersmeier A."/>
            <person name="Kalinowski J."/>
            <person name="Ruckert C."/>
        </authorList>
    </citation>
    <scope>NUCLEOTIDE SEQUENCE</scope>
    <source>
        <strain evidence="3">CGMCC 1.15360</strain>
    </source>
</reference>
<evidence type="ECO:0000256" key="2">
    <source>
        <dbReference type="SAM" id="SignalP"/>
    </source>
</evidence>
<protein>
    <recommendedName>
        <fullName evidence="5">Argininosuccinate lyase</fullName>
    </recommendedName>
</protein>
<feature type="compositionally biased region" description="Basic and acidic residues" evidence="1">
    <location>
        <begin position="59"/>
        <end position="73"/>
    </location>
</feature>
<proteinExistence type="predicted"/>
<evidence type="ECO:0000313" key="3">
    <source>
        <dbReference type="EMBL" id="GGD68420.1"/>
    </source>
</evidence>
<evidence type="ECO:0008006" key="5">
    <source>
        <dbReference type="Google" id="ProtNLM"/>
    </source>
</evidence>
<keyword evidence="2" id="KW-0732">Signal</keyword>
<evidence type="ECO:0000313" key="4">
    <source>
        <dbReference type="Proteomes" id="UP000612349"/>
    </source>
</evidence>